<dbReference type="InterPro" id="IPR002579">
    <property type="entry name" value="Met_Sox_Rdtase_MsrB_dom"/>
</dbReference>
<dbReference type="OrthoDB" id="44061at2759"/>
<sequence>MARCNLLKGIKQNSMTNIKSKMNILQLVKQMDALSPRIQALLKESNRFKSNEGKNNESQFSRESLKARLSDLEFRVTQNKETEKAFSGKYVNEKSPGIYKCVVCSSKLFSSEAKFFCSCGWPAFNSPIEYNCLVASIDLSSGDVRVEVSCKRCNAHLGHVFDDGPDPTGLRYCINSCALVLDPKVGSSLDLNMPTT</sequence>
<dbReference type="GO" id="GO:0006979">
    <property type="term" value="P:response to oxidative stress"/>
    <property type="evidence" value="ECO:0007669"/>
    <property type="project" value="InterPro"/>
</dbReference>
<dbReference type="Pfam" id="PF01641">
    <property type="entry name" value="SelR"/>
    <property type="match status" value="1"/>
</dbReference>
<comment type="function">
    <text evidence="6">Methionine-sulfoxide reductase that specifically reduces methionine (R)-sulfoxide back to methionine. While in many cases methionine oxidation is the result of random oxidation following oxidative stress, methionine oxidation is also a post-translational modification that takes place on specific residues.</text>
</comment>
<dbReference type="FunFam" id="2.170.150.20:FF:000001">
    <property type="entry name" value="Peptide methionine sulfoxide reductase MsrB"/>
    <property type="match status" value="1"/>
</dbReference>
<evidence type="ECO:0000256" key="6">
    <source>
        <dbReference type="RuleBase" id="RU365044"/>
    </source>
</evidence>
<keyword evidence="9" id="KW-1185">Reference proteome</keyword>
<reference evidence="8 9" key="1">
    <citation type="submission" date="2019-03" db="EMBL/GenBank/DDBJ databases">
        <title>An improved genome assembly of the fluke Schistosoma japonicum.</title>
        <authorList>
            <person name="Hu W."/>
            <person name="Luo F."/>
            <person name="Yin M."/>
            <person name="Mo X."/>
            <person name="Sun C."/>
            <person name="Wu Q."/>
            <person name="Zhu B."/>
            <person name="Xiang M."/>
            <person name="Wang J."/>
            <person name="Wang Y."/>
            <person name="Zhang T."/>
            <person name="Xu B."/>
            <person name="Zheng H."/>
            <person name="Feng Z."/>
        </authorList>
    </citation>
    <scope>NUCLEOTIDE SEQUENCE [LARGE SCALE GENOMIC DNA]</scope>
    <source>
        <strain evidence="8">HuSjv2</strain>
        <tissue evidence="8">Worms</tissue>
    </source>
</reference>
<comment type="similarity">
    <text evidence="1 6">Belongs to the MsrB Met sulfoxide reductase family.</text>
</comment>
<evidence type="ECO:0000256" key="2">
    <source>
        <dbReference type="ARBA" id="ARBA00022723"/>
    </source>
</evidence>
<keyword evidence="3 6" id="KW-0862">Zinc</keyword>
<protein>
    <recommendedName>
        <fullName evidence="6">Peptide-methionine (R)-S-oxide reductase</fullName>
        <ecNumber evidence="6">1.8.4.12</ecNumber>
    </recommendedName>
</protein>
<dbReference type="AlphaFoldDB" id="A0A4Z2CUU0"/>
<dbReference type="GO" id="GO:0033743">
    <property type="term" value="F:peptide-methionine (R)-S-oxide reductase activity"/>
    <property type="evidence" value="ECO:0007669"/>
    <property type="project" value="UniProtKB-EC"/>
</dbReference>
<dbReference type="PANTHER" id="PTHR10173">
    <property type="entry name" value="METHIONINE SULFOXIDE REDUCTASE"/>
    <property type="match status" value="1"/>
</dbReference>
<keyword evidence="2 6" id="KW-0479">Metal-binding</keyword>
<comment type="cofactor">
    <cofactor evidence="6">
        <name>Zn(2+)</name>
        <dbReference type="ChEBI" id="CHEBI:29105"/>
    </cofactor>
    <text evidence="6">Binds 1 zinc ion per subunit.</text>
</comment>
<dbReference type="PANTHER" id="PTHR10173:SF52">
    <property type="entry name" value="METHIONINE-R-SULFOXIDE REDUCTASE B1"/>
    <property type="match status" value="1"/>
</dbReference>
<comment type="caution">
    <text evidence="8">The sequence shown here is derived from an EMBL/GenBank/DDBJ whole genome shotgun (WGS) entry which is preliminary data.</text>
</comment>
<dbReference type="STRING" id="6182.A0A4Z2CUU0"/>
<name>A0A4Z2CUU0_SCHJA</name>
<evidence type="ECO:0000256" key="1">
    <source>
        <dbReference type="ARBA" id="ARBA00007174"/>
    </source>
</evidence>
<dbReference type="InterPro" id="IPR011057">
    <property type="entry name" value="Mss4-like_sf"/>
</dbReference>
<dbReference type="EMBL" id="SKCS01000420">
    <property type="protein sequence ID" value="TNN07878.1"/>
    <property type="molecule type" value="Genomic_DNA"/>
</dbReference>
<dbReference type="PROSITE" id="PS51790">
    <property type="entry name" value="MSRB"/>
    <property type="match status" value="1"/>
</dbReference>
<dbReference type="NCBIfam" id="TIGR00357">
    <property type="entry name" value="peptide-methionine (R)-S-oxide reductase MsrB"/>
    <property type="match status" value="1"/>
</dbReference>
<evidence type="ECO:0000259" key="7">
    <source>
        <dbReference type="PROSITE" id="PS51790"/>
    </source>
</evidence>
<organism evidence="8 9">
    <name type="scientific">Schistosoma japonicum</name>
    <name type="common">Blood fluke</name>
    <dbReference type="NCBI Taxonomy" id="6182"/>
    <lineage>
        <taxon>Eukaryota</taxon>
        <taxon>Metazoa</taxon>
        <taxon>Spiralia</taxon>
        <taxon>Lophotrochozoa</taxon>
        <taxon>Platyhelminthes</taxon>
        <taxon>Trematoda</taxon>
        <taxon>Digenea</taxon>
        <taxon>Strigeidida</taxon>
        <taxon>Schistosomatoidea</taxon>
        <taxon>Schistosomatidae</taxon>
        <taxon>Schistosoma</taxon>
    </lineage>
</organism>
<accession>A0A4Z2CUU0</accession>
<comment type="catalytic activity">
    <reaction evidence="5 6">
        <text>L-methionyl-[protein] + [thioredoxin]-disulfide + H2O = L-methionyl-(R)-S-oxide-[protein] + [thioredoxin]-dithiol</text>
        <dbReference type="Rhea" id="RHEA:24164"/>
        <dbReference type="Rhea" id="RHEA-COMP:10698"/>
        <dbReference type="Rhea" id="RHEA-COMP:10700"/>
        <dbReference type="Rhea" id="RHEA-COMP:12313"/>
        <dbReference type="Rhea" id="RHEA-COMP:12314"/>
        <dbReference type="ChEBI" id="CHEBI:15377"/>
        <dbReference type="ChEBI" id="CHEBI:16044"/>
        <dbReference type="ChEBI" id="CHEBI:29950"/>
        <dbReference type="ChEBI" id="CHEBI:45764"/>
        <dbReference type="ChEBI" id="CHEBI:50058"/>
        <dbReference type="EC" id="1.8.4.12"/>
    </reaction>
</comment>
<dbReference type="GO" id="GO:0030091">
    <property type="term" value="P:protein repair"/>
    <property type="evidence" value="ECO:0007669"/>
    <property type="project" value="InterPro"/>
</dbReference>
<dbReference type="EC" id="1.8.4.12" evidence="6"/>
<proteinExistence type="inferred from homology"/>
<dbReference type="SUPFAM" id="SSF51316">
    <property type="entry name" value="Mss4-like"/>
    <property type="match status" value="1"/>
</dbReference>
<evidence type="ECO:0000256" key="3">
    <source>
        <dbReference type="ARBA" id="ARBA00022833"/>
    </source>
</evidence>
<evidence type="ECO:0000313" key="9">
    <source>
        <dbReference type="Proteomes" id="UP000311919"/>
    </source>
</evidence>
<dbReference type="Proteomes" id="UP000311919">
    <property type="component" value="Unassembled WGS sequence"/>
</dbReference>
<dbReference type="InterPro" id="IPR028427">
    <property type="entry name" value="Met_Sox_Rdtase_MsrB"/>
</dbReference>
<feature type="domain" description="MsrB" evidence="7">
    <location>
        <begin position="62"/>
        <end position="184"/>
    </location>
</feature>
<dbReference type="Gene3D" id="2.170.150.20">
    <property type="entry name" value="Peptide methionine sulfoxide reductase"/>
    <property type="match status" value="1"/>
</dbReference>
<gene>
    <name evidence="8" type="ORF">EWB00_007469</name>
</gene>
<dbReference type="GO" id="GO:0046872">
    <property type="term" value="F:metal ion binding"/>
    <property type="evidence" value="ECO:0007669"/>
    <property type="project" value="UniProtKB-KW"/>
</dbReference>
<evidence type="ECO:0000313" key="8">
    <source>
        <dbReference type="EMBL" id="TNN07878.1"/>
    </source>
</evidence>
<evidence type="ECO:0000256" key="4">
    <source>
        <dbReference type="ARBA" id="ARBA00023002"/>
    </source>
</evidence>
<evidence type="ECO:0000256" key="5">
    <source>
        <dbReference type="ARBA" id="ARBA00048488"/>
    </source>
</evidence>
<keyword evidence="4 6" id="KW-0560">Oxidoreductase</keyword>
<dbReference type="GO" id="GO:0005737">
    <property type="term" value="C:cytoplasm"/>
    <property type="evidence" value="ECO:0007669"/>
    <property type="project" value="TreeGrafter"/>
</dbReference>